<protein>
    <recommendedName>
        <fullName evidence="5">DUF4954 domain-containing protein</fullName>
    </recommendedName>
</protein>
<dbReference type="Proteomes" id="UP000178606">
    <property type="component" value="Unassembled WGS sequence"/>
</dbReference>
<dbReference type="SUPFAM" id="SSF51161">
    <property type="entry name" value="Trimeric LpxA-like enzymes"/>
    <property type="match status" value="1"/>
</dbReference>
<organism evidence="3 4">
    <name type="scientific">Handelsmanbacteria sp. (strain RIFCSPLOWO2_12_FULL_64_10)</name>
    <dbReference type="NCBI Taxonomy" id="1817868"/>
    <lineage>
        <taxon>Bacteria</taxon>
        <taxon>Candidatus Handelsmaniibacteriota</taxon>
    </lineage>
</organism>
<reference evidence="3 4" key="1">
    <citation type="journal article" date="2016" name="Nat. Commun.">
        <title>Thousands of microbial genomes shed light on interconnected biogeochemical processes in an aquifer system.</title>
        <authorList>
            <person name="Anantharaman K."/>
            <person name="Brown C.T."/>
            <person name="Hug L.A."/>
            <person name="Sharon I."/>
            <person name="Castelle C.J."/>
            <person name="Probst A.J."/>
            <person name="Thomas B.C."/>
            <person name="Singh A."/>
            <person name="Wilkins M.J."/>
            <person name="Karaoz U."/>
            <person name="Brodie E.L."/>
            <person name="Williams K.H."/>
            <person name="Hubbard S.S."/>
            <person name="Banfield J.F."/>
        </authorList>
    </citation>
    <scope>NUCLEOTIDE SEQUENCE [LARGE SCALE GENOMIC DNA]</scope>
    <source>
        <strain evidence="4">RIFCSPLOWO2_12_FULL_64_10</strain>
    </source>
</reference>
<evidence type="ECO:0000259" key="2">
    <source>
        <dbReference type="Pfam" id="PF20683"/>
    </source>
</evidence>
<gene>
    <name evidence="3" type="ORF">A3F84_21575</name>
</gene>
<dbReference type="InterPro" id="IPR032533">
    <property type="entry name" value="DUF4954"/>
</dbReference>
<dbReference type="AlphaFoldDB" id="A0A1F6C345"/>
<evidence type="ECO:0000313" key="3">
    <source>
        <dbReference type="EMBL" id="OGG43227.1"/>
    </source>
</evidence>
<proteinExistence type="predicted"/>
<dbReference type="EMBL" id="MFKF01000441">
    <property type="protein sequence ID" value="OGG43227.1"/>
    <property type="molecule type" value="Genomic_DNA"/>
</dbReference>
<evidence type="ECO:0000259" key="1">
    <source>
        <dbReference type="Pfam" id="PF16314"/>
    </source>
</evidence>
<name>A0A1F6C345_HANXR</name>
<accession>A0A1F6C345</accession>
<dbReference type="InterPro" id="IPR049208">
    <property type="entry name" value="DUF6819"/>
</dbReference>
<comment type="caution">
    <text evidence="3">The sequence shown here is derived from an EMBL/GenBank/DDBJ whole genome shotgun (WGS) entry which is preliminary data.</text>
</comment>
<evidence type="ECO:0008006" key="5">
    <source>
        <dbReference type="Google" id="ProtNLM"/>
    </source>
</evidence>
<sequence>MHGYRALSGEEVRVMEQAGCSAEDWSAVRVKEGFDPRRVRDVTFVGKVTVGDLTGSVVLPDGVRLPSEIAHATLVECEIGDNVRVTRVRGHLARYTVGPGAVVTDVGAMATRPGATFGNGVEVAAVNEGGGRETPIFNEMSSQFAYLFSMHRYRPEMIERLRAMVDADVAGVVSDRGRIGQGAVVAHVGEVEDVNVGAFATVSGASMLRNGTILSERDAPTRVGAGVIAEDFIIGEGSSVDGGALLSRVFVGQGVQIGKQFSAENALFFANSECFHGEACSILAGPYTVTHHKSTLLIAGIYSFFNAGSGTNQSNHMYKLGPVHQGVLERGSKMGSFSYMLWPSVIGPFSVVIGKHMATFNIGDLPFSYVTEEGGESFLTPAMNLFTVGVVRDGQKWPTRDRRKASVKRDLIRFEVFSPYTVGRMIRAEALLSQLYQETPREAEQVRYGGAIIKRLLLRHGARSYGAAIDAYLHGKVLERVSPVLSRGLDAVRAALTEEGGGVYSPEWADVAGLLIARGRLKALEDAIVAGGIARMADLHAAFRAVWERYGQDEWAWVRRTFEARTGRPMEALTLGDIEQIREAHQKASTTAIKKVLADAEKEFGEGAAFGYGADGEAGDIPADFAAVRGDFESNAFVRQMQADLKRATE</sequence>
<dbReference type="InterPro" id="IPR011004">
    <property type="entry name" value="Trimer_LpxA-like_sf"/>
</dbReference>
<dbReference type="Pfam" id="PF16314">
    <property type="entry name" value="DUF4954"/>
    <property type="match status" value="1"/>
</dbReference>
<dbReference type="Gene3D" id="2.160.10.10">
    <property type="entry name" value="Hexapeptide repeat proteins"/>
    <property type="match status" value="1"/>
</dbReference>
<feature type="domain" description="DUF6819" evidence="2">
    <location>
        <begin position="506"/>
        <end position="648"/>
    </location>
</feature>
<dbReference type="Pfam" id="PF20683">
    <property type="entry name" value="DUF6819"/>
    <property type="match status" value="1"/>
</dbReference>
<evidence type="ECO:0000313" key="4">
    <source>
        <dbReference type="Proteomes" id="UP000178606"/>
    </source>
</evidence>
<feature type="domain" description="DUF4954" evidence="1">
    <location>
        <begin position="4"/>
        <end position="435"/>
    </location>
</feature>